<reference evidence="2 3" key="1">
    <citation type="journal article" date="2010" name="J. Bacteriol.">
        <title>Genome sequence of Fulvimarina pelagi HTCC2506T, a Mn(II)-oxidizing alphaproteobacterium possessing an aerobic anoxygenic photosynthetic gene cluster and Xanthorhodopsin.</title>
        <authorList>
            <person name="Kang I."/>
            <person name="Oh H.M."/>
            <person name="Lim S.I."/>
            <person name="Ferriera S."/>
            <person name="Giovannoni S.J."/>
            <person name="Cho J.C."/>
        </authorList>
    </citation>
    <scope>NUCLEOTIDE SEQUENCE [LARGE SCALE GENOMIC DNA]</scope>
    <source>
        <strain evidence="2 3">HTCC2506</strain>
    </source>
</reference>
<evidence type="ECO:0000259" key="1">
    <source>
        <dbReference type="Pfam" id="PF08239"/>
    </source>
</evidence>
<dbReference type="Pfam" id="PF08239">
    <property type="entry name" value="SH3_3"/>
    <property type="match status" value="1"/>
</dbReference>
<feature type="domain" description="SH3b" evidence="1">
    <location>
        <begin position="78"/>
        <end position="129"/>
    </location>
</feature>
<dbReference type="Gene3D" id="2.30.30.40">
    <property type="entry name" value="SH3 Domains"/>
    <property type="match status" value="1"/>
</dbReference>
<dbReference type="InterPro" id="IPR003646">
    <property type="entry name" value="SH3-like_bac-type"/>
</dbReference>
<dbReference type="Proteomes" id="UP000004310">
    <property type="component" value="Unassembled WGS sequence"/>
</dbReference>
<organism evidence="2 3">
    <name type="scientific">Fulvimarina pelagi HTCC2506</name>
    <dbReference type="NCBI Taxonomy" id="314231"/>
    <lineage>
        <taxon>Bacteria</taxon>
        <taxon>Pseudomonadati</taxon>
        <taxon>Pseudomonadota</taxon>
        <taxon>Alphaproteobacteria</taxon>
        <taxon>Hyphomicrobiales</taxon>
        <taxon>Aurantimonadaceae</taxon>
        <taxon>Fulvimarina</taxon>
    </lineage>
</organism>
<dbReference type="STRING" id="217511.GCA_001463845_03096"/>
<dbReference type="EMBL" id="AATP01000010">
    <property type="protein sequence ID" value="EAU40022.1"/>
    <property type="molecule type" value="Genomic_DNA"/>
</dbReference>
<evidence type="ECO:0000313" key="2">
    <source>
        <dbReference type="EMBL" id="EAU40022.1"/>
    </source>
</evidence>
<accession>Q0FYH3</accession>
<protein>
    <recommendedName>
        <fullName evidence="1">SH3b domain-containing protein</fullName>
    </recommendedName>
</protein>
<proteinExistence type="predicted"/>
<name>Q0FYH3_9HYPH</name>
<comment type="caution">
    <text evidence="2">The sequence shown here is derived from an EMBL/GenBank/DDBJ whole genome shotgun (WGS) entry which is preliminary data.</text>
</comment>
<dbReference type="HOGENOM" id="CLU_1924509_0_0_5"/>
<dbReference type="AlphaFoldDB" id="Q0FYH3"/>
<sequence length="131" mass="13931">MNVRACISDPEAWPDFPIGPIQAEAARSVRADTKEACSMFRCLKISTMTLAALTVGACISSAGAAEVCGLDPHGDNYLSVREGPGSNYYELTRLGPGTYGDIIDANDNGTWYIVEADGEPTGWVCSGYICQ</sequence>
<evidence type="ECO:0000313" key="3">
    <source>
        <dbReference type="Proteomes" id="UP000004310"/>
    </source>
</evidence>
<dbReference type="eggNOG" id="ENOG5033JRY">
    <property type="taxonomic scope" value="Bacteria"/>
</dbReference>
<keyword evidence="3" id="KW-1185">Reference proteome</keyword>
<gene>
    <name evidence="2" type="ORF">FP2506_02235</name>
</gene>